<proteinExistence type="predicted"/>
<dbReference type="InterPro" id="IPR006564">
    <property type="entry name" value="Znf_PMZ"/>
</dbReference>
<sequence length="112" mass="12271">MVCHVNKSEYEVRGRDGVAYSVDLDNKSCSCLEFDMLLIPCTHAVAAAVHSRKRVDSLVSQQFRRSTWGMAYSMSINPVSEGQGLVEGAVGKTTIVPPAKHPYEMVNVRKGA</sequence>
<evidence type="ECO:0000256" key="4">
    <source>
        <dbReference type="PROSITE-ProRule" id="PRU00325"/>
    </source>
</evidence>
<dbReference type="SMART" id="SM00575">
    <property type="entry name" value="ZnF_PMZ"/>
    <property type="match status" value="1"/>
</dbReference>
<accession>A0A3P6D2I2</accession>
<gene>
    <name evidence="6" type="ORF">BOLC2T08170H</name>
</gene>
<dbReference type="GO" id="GO:0008270">
    <property type="term" value="F:zinc ion binding"/>
    <property type="evidence" value="ECO:0007669"/>
    <property type="project" value="UniProtKB-KW"/>
</dbReference>
<evidence type="ECO:0000256" key="1">
    <source>
        <dbReference type="ARBA" id="ARBA00022723"/>
    </source>
</evidence>
<keyword evidence="3" id="KW-0862">Zinc</keyword>
<evidence type="ECO:0000313" key="6">
    <source>
        <dbReference type="EMBL" id="VDD21906.1"/>
    </source>
</evidence>
<keyword evidence="1" id="KW-0479">Metal-binding</keyword>
<evidence type="ECO:0000256" key="2">
    <source>
        <dbReference type="ARBA" id="ARBA00022771"/>
    </source>
</evidence>
<organism evidence="6">
    <name type="scientific">Brassica oleracea</name>
    <name type="common">Wild cabbage</name>
    <dbReference type="NCBI Taxonomy" id="3712"/>
    <lineage>
        <taxon>Eukaryota</taxon>
        <taxon>Viridiplantae</taxon>
        <taxon>Streptophyta</taxon>
        <taxon>Embryophyta</taxon>
        <taxon>Tracheophyta</taxon>
        <taxon>Spermatophyta</taxon>
        <taxon>Magnoliopsida</taxon>
        <taxon>eudicotyledons</taxon>
        <taxon>Gunneridae</taxon>
        <taxon>Pentapetalae</taxon>
        <taxon>rosids</taxon>
        <taxon>malvids</taxon>
        <taxon>Brassicales</taxon>
        <taxon>Brassicaceae</taxon>
        <taxon>Brassiceae</taxon>
        <taxon>Brassica</taxon>
    </lineage>
</organism>
<dbReference type="InterPro" id="IPR007527">
    <property type="entry name" value="Znf_SWIM"/>
</dbReference>
<name>A0A3P6D2I2_BRAOL</name>
<feature type="domain" description="SWIM-type" evidence="5">
    <location>
        <begin position="20"/>
        <end position="52"/>
    </location>
</feature>
<evidence type="ECO:0000259" key="5">
    <source>
        <dbReference type="PROSITE" id="PS50966"/>
    </source>
</evidence>
<dbReference type="Pfam" id="PF04434">
    <property type="entry name" value="SWIM"/>
    <property type="match status" value="1"/>
</dbReference>
<dbReference type="EMBL" id="LR031874">
    <property type="protein sequence ID" value="VDD21906.1"/>
    <property type="molecule type" value="Genomic_DNA"/>
</dbReference>
<protein>
    <recommendedName>
        <fullName evidence="5">SWIM-type domain-containing protein</fullName>
    </recommendedName>
</protein>
<reference evidence="6" key="1">
    <citation type="submission" date="2018-11" db="EMBL/GenBank/DDBJ databases">
        <authorList>
            <consortium name="Genoscope - CEA"/>
            <person name="William W."/>
        </authorList>
    </citation>
    <scope>NUCLEOTIDE SEQUENCE</scope>
</reference>
<keyword evidence="2 4" id="KW-0863">Zinc-finger</keyword>
<dbReference type="PROSITE" id="PS50966">
    <property type="entry name" value="ZF_SWIM"/>
    <property type="match status" value="1"/>
</dbReference>
<dbReference type="AlphaFoldDB" id="A0A3P6D2I2"/>
<evidence type="ECO:0000256" key="3">
    <source>
        <dbReference type="ARBA" id="ARBA00022833"/>
    </source>
</evidence>